<keyword evidence="7" id="KW-0315">Glutamine amidotransferase</keyword>
<dbReference type="PANTHER" id="PTHR11550:SF0">
    <property type="entry name" value="CTP SYNTHASE-RELATED"/>
    <property type="match status" value="1"/>
</dbReference>
<evidence type="ECO:0000256" key="8">
    <source>
        <dbReference type="ARBA" id="ARBA00022975"/>
    </source>
</evidence>
<comment type="similarity">
    <text evidence="2">Belongs to the CTP synthase family.</text>
</comment>
<dbReference type="InterPro" id="IPR029062">
    <property type="entry name" value="Class_I_gatase-like"/>
</dbReference>
<evidence type="ECO:0000256" key="4">
    <source>
        <dbReference type="ARBA" id="ARBA00022598"/>
    </source>
</evidence>
<organism evidence="11 12">
    <name type="scientific">Candidatus Nitrospira nitrosa</name>
    <dbReference type="NCBI Taxonomy" id="1742972"/>
    <lineage>
        <taxon>Bacteria</taxon>
        <taxon>Pseudomonadati</taxon>
        <taxon>Nitrospirota</taxon>
        <taxon>Nitrospiria</taxon>
        <taxon>Nitrospirales</taxon>
        <taxon>Nitrospiraceae</taxon>
        <taxon>Nitrospira</taxon>
    </lineage>
</organism>
<reference evidence="11 12" key="1">
    <citation type="submission" date="2015-10" db="EMBL/GenBank/DDBJ databases">
        <authorList>
            <person name="Gilbert D.G."/>
        </authorList>
    </citation>
    <scope>NUCLEOTIDE SEQUENCE [LARGE SCALE GENOMIC DNA]</scope>
    <source>
        <strain evidence="11">COMA1</strain>
    </source>
</reference>
<protein>
    <recommendedName>
        <fullName evidence="3">CTP synthase (glutamine hydrolyzing)</fullName>
        <ecNumber evidence="3">6.3.4.2</ecNumber>
    </recommendedName>
</protein>
<dbReference type="InterPro" id="IPR017926">
    <property type="entry name" value="GATASE"/>
</dbReference>
<dbReference type="InterPro" id="IPR004468">
    <property type="entry name" value="CTP_synthase"/>
</dbReference>
<dbReference type="Gene3D" id="3.40.50.880">
    <property type="match status" value="1"/>
</dbReference>
<dbReference type="OrthoDB" id="3286005at2"/>
<feature type="domain" description="Glutamine amidotransferase" evidence="10">
    <location>
        <begin position="24"/>
        <end position="224"/>
    </location>
</feature>
<dbReference type="NCBIfam" id="NF004836">
    <property type="entry name" value="PRK06186.1"/>
    <property type="match status" value="1"/>
</dbReference>
<keyword evidence="12" id="KW-1185">Reference proteome</keyword>
<accession>A0A0S4L4S9</accession>
<evidence type="ECO:0000256" key="2">
    <source>
        <dbReference type="ARBA" id="ARBA00007533"/>
    </source>
</evidence>
<dbReference type="EMBL" id="CZQA01000001">
    <property type="protein sequence ID" value="CUS32675.1"/>
    <property type="molecule type" value="Genomic_DNA"/>
</dbReference>
<sequence>MRRLIAVLGEYRPSYQPHQATDAAIEHSRSVLGADIAADWVSTAEIEPQLFERYSGILVAPGSPYKNMEKTLWAIRYAREHRVPCLGTCGGFQHLVIEYARNVLGFTDAHHAEYDPSASNLFISRLACSLVGREMTLSLVPVSQAAGIYGATSVQEHYYCNFGVNPESVSLLKQGPLKVSGSDSEGEVRVVEYPGHPFFIGTLFVPQQRSTPARPHPLVTAFLECKDVSAKNTAEQ</sequence>
<evidence type="ECO:0000313" key="11">
    <source>
        <dbReference type="EMBL" id="CUS32675.1"/>
    </source>
</evidence>
<dbReference type="GO" id="GO:0019856">
    <property type="term" value="P:pyrimidine nucleobase biosynthetic process"/>
    <property type="evidence" value="ECO:0007669"/>
    <property type="project" value="TreeGrafter"/>
</dbReference>
<evidence type="ECO:0000256" key="9">
    <source>
        <dbReference type="ARBA" id="ARBA00047781"/>
    </source>
</evidence>
<evidence type="ECO:0000256" key="5">
    <source>
        <dbReference type="ARBA" id="ARBA00022741"/>
    </source>
</evidence>
<dbReference type="PANTHER" id="PTHR11550">
    <property type="entry name" value="CTP SYNTHASE"/>
    <property type="match status" value="1"/>
</dbReference>
<evidence type="ECO:0000256" key="1">
    <source>
        <dbReference type="ARBA" id="ARBA00005171"/>
    </source>
</evidence>
<dbReference type="GO" id="GO:0005829">
    <property type="term" value="C:cytosol"/>
    <property type="evidence" value="ECO:0007669"/>
    <property type="project" value="TreeGrafter"/>
</dbReference>
<dbReference type="UniPathway" id="UPA00159">
    <property type="reaction ID" value="UER00277"/>
</dbReference>
<dbReference type="EC" id="6.3.4.2" evidence="3"/>
<dbReference type="AlphaFoldDB" id="A0A0S4L4S9"/>
<comment type="catalytic activity">
    <reaction evidence="9">
        <text>UTP + L-glutamine + ATP + H2O = CTP + L-glutamate + ADP + phosphate + 2 H(+)</text>
        <dbReference type="Rhea" id="RHEA:26426"/>
        <dbReference type="ChEBI" id="CHEBI:15377"/>
        <dbReference type="ChEBI" id="CHEBI:15378"/>
        <dbReference type="ChEBI" id="CHEBI:29985"/>
        <dbReference type="ChEBI" id="CHEBI:30616"/>
        <dbReference type="ChEBI" id="CHEBI:37563"/>
        <dbReference type="ChEBI" id="CHEBI:43474"/>
        <dbReference type="ChEBI" id="CHEBI:46398"/>
        <dbReference type="ChEBI" id="CHEBI:58359"/>
        <dbReference type="ChEBI" id="CHEBI:456216"/>
        <dbReference type="EC" id="6.3.4.2"/>
    </reaction>
</comment>
<keyword evidence="4 11" id="KW-0436">Ligase</keyword>
<keyword evidence="8" id="KW-0665">Pyrimidine biosynthesis</keyword>
<dbReference type="Pfam" id="PF00117">
    <property type="entry name" value="GATase"/>
    <property type="match status" value="1"/>
</dbReference>
<evidence type="ECO:0000256" key="3">
    <source>
        <dbReference type="ARBA" id="ARBA00012291"/>
    </source>
</evidence>
<dbReference type="GO" id="GO:0042802">
    <property type="term" value="F:identical protein binding"/>
    <property type="evidence" value="ECO:0007669"/>
    <property type="project" value="TreeGrafter"/>
</dbReference>
<evidence type="ECO:0000313" key="12">
    <source>
        <dbReference type="Proteomes" id="UP000199032"/>
    </source>
</evidence>
<dbReference type="STRING" id="1742972.COMA1_10758"/>
<evidence type="ECO:0000256" key="7">
    <source>
        <dbReference type="ARBA" id="ARBA00022962"/>
    </source>
</evidence>
<evidence type="ECO:0000256" key="6">
    <source>
        <dbReference type="ARBA" id="ARBA00022840"/>
    </source>
</evidence>
<proteinExistence type="inferred from homology"/>
<dbReference type="SUPFAM" id="SSF52317">
    <property type="entry name" value="Class I glutamine amidotransferase-like"/>
    <property type="match status" value="1"/>
</dbReference>
<dbReference type="GO" id="GO:0005524">
    <property type="term" value="F:ATP binding"/>
    <property type="evidence" value="ECO:0007669"/>
    <property type="project" value="UniProtKB-KW"/>
</dbReference>
<evidence type="ECO:0000259" key="10">
    <source>
        <dbReference type="Pfam" id="PF00117"/>
    </source>
</evidence>
<dbReference type="GO" id="GO:0003883">
    <property type="term" value="F:CTP synthase activity"/>
    <property type="evidence" value="ECO:0007669"/>
    <property type="project" value="UniProtKB-EC"/>
</dbReference>
<name>A0A0S4L4S9_9BACT</name>
<keyword evidence="6" id="KW-0067">ATP-binding</keyword>
<comment type="pathway">
    <text evidence="1">Pyrimidine metabolism; CTP biosynthesis via de novo pathway; CTP from UDP: step 2/2.</text>
</comment>
<dbReference type="Proteomes" id="UP000199032">
    <property type="component" value="Unassembled WGS sequence"/>
</dbReference>
<gene>
    <name evidence="11" type="ORF">COMA1_10758</name>
</gene>
<keyword evidence="5" id="KW-0547">Nucleotide-binding</keyword>
<dbReference type="RefSeq" id="WP_090743884.1">
    <property type="nucleotide sequence ID" value="NZ_CZQA01000001.1"/>
</dbReference>
<dbReference type="GO" id="GO:0044210">
    <property type="term" value="P:'de novo' CTP biosynthetic process"/>
    <property type="evidence" value="ECO:0007669"/>
    <property type="project" value="UniProtKB-UniPathway"/>
</dbReference>